<comment type="similarity">
    <text evidence="2">Belongs to the acid sphingomyelinase family.</text>
</comment>
<keyword evidence="8" id="KW-0472">Membrane</keyword>
<evidence type="ECO:0000256" key="1">
    <source>
        <dbReference type="ARBA" id="ARBA00001947"/>
    </source>
</evidence>
<dbReference type="GO" id="GO:0046872">
    <property type="term" value="F:metal ion binding"/>
    <property type="evidence" value="ECO:0007669"/>
    <property type="project" value="UniProtKB-KW"/>
</dbReference>
<organism evidence="11 12">
    <name type="scientific">Periophthalmus magnuspinnatus</name>
    <dbReference type="NCBI Taxonomy" id="409849"/>
    <lineage>
        <taxon>Eukaryota</taxon>
        <taxon>Metazoa</taxon>
        <taxon>Chordata</taxon>
        <taxon>Craniata</taxon>
        <taxon>Vertebrata</taxon>
        <taxon>Euteleostomi</taxon>
        <taxon>Actinopterygii</taxon>
        <taxon>Neopterygii</taxon>
        <taxon>Teleostei</taxon>
        <taxon>Neoteleostei</taxon>
        <taxon>Acanthomorphata</taxon>
        <taxon>Gobiaria</taxon>
        <taxon>Gobiiformes</taxon>
        <taxon>Gobioidei</taxon>
        <taxon>Gobiidae</taxon>
        <taxon>Oxudercinae</taxon>
        <taxon>Periophthalmus</taxon>
    </lineage>
</organism>
<accession>A0A3B3ZKD0</accession>
<feature type="signal peptide" evidence="9">
    <location>
        <begin position="1"/>
        <end position="21"/>
    </location>
</feature>
<dbReference type="Ensembl" id="ENSPMGT00000005308.1">
    <property type="protein sequence ID" value="ENSPMGP00000005005.1"/>
    <property type="gene ID" value="ENSPMGG00000004215.1"/>
</dbReference>
<keyword evidence="12" id="KW-1185">Reference proteome</keyword>
<dbReference type="GO" id="GO:0005615">
    <property type="term" value="C:extracellular space"/>
    <property type="evidence" value="ECO:0007669"/>
    <property type="project" value="TreeGrafter"/>
</dbReference>
<evidence type="ECO:0000256" key="6">
    <source>
        <dbReference type="ARBA" id="ARBA00022833"/>
    </source>
</evidence>
<feature type="transmembrane region" description="Helical" evidence="8">
    <location>
        <begin position="376"/>
        <end position="397"/>
    </location>
</feature>
<name>A0A3B3ZKD0_9GOBI</name>
<feature type="chain" id="PRO_5017436870" description="Sphingomyelin phosphodiesterase C-terminal domain-containing protein" evidence="9">
    <location>
        <begin position="22"/>
        <end position="399"/>
    </location>
</feature>
<keyword evidence="3" id="KW-0479">Metal-binding</keyword>
<dbReference type="InterPro" id="IPR045473">
    <property type="entry name" value="ASM_C"/>
</dbReference>
<dbReference type="PANTHER" id="PTHR10340:SF25">
    <property type="entry name" value="ACID SPHINGOMYELINASE-LIKE PHOSPHODIESTERASE 3B"/>
    <property type="match status" value="1"/>
</dbReference>
<keyword evidence="4 9" id="KW-0732">Signal</keyword>
<keyword evidence="7" id="KW-0325">Glycoprotein</keyword>
<evidence type="ECO:0000256" key="9">
    <source>
        <dbReference type="SAM" id="SignalP"/>
    </source>
</evidence>
<dbReference type="STRING" id="409849.ENSPMGP00000005005"/>
<feature type="domain" description="Sphingomyelin phosphodiesterase C-terminal" evidence="10">
    <location>
        <begin position="236"/>
        <end position="375"/>
    </location>
</feature>
<dbReference type="CDD" id="cd00842">
    <property type="entry name" value="MPP_ASMase"/>
    <property type="match status" value="1"/>
</dbReference>
<dbReference type="SUPFAM" id="SSF56300">
    <property type="entry name" value="Metallo-dependent phosphatases"/>
    <property type="match status" value="1"/>
</dbReference>
<reference evidence="11" key="1">
    <citation type="submission" date="2025-08" db="UniProtKB">
        <authorList>
            <consortium name="Ensembl"/>
        </authorList>
    </citation>
    <scope>IDENTIFICATION</scope>
</reference>
<comment type="cofactor">
    <cofactor evidence="1">
        <name>Zn(2+)</name>
        <dbReference type="ChEBI" id="CHEBI:29105"/>
    </cofactor>
</comment>
<dbReference type="FunFam" id="3.60.21.10:FF:000143">
    <property type="entry name" value="Acid sphingomyelinase-like phosphodiesterase"/>
    <property type="match status" value="1"/>
</dbReference>
<dbReference type="Pfam" id="PF19272">
    <property type="entry name" value="ASMase_C"/>
    <property type="match status" value="1"/>
</dbReference>
<proteinExistence type="inferred from homology"/>
<evidence type="ECO:0000313" key="12">
    <source>
        <dbReference type="Proteomes" id="UP000261520"/>
    </source>
</evidence>
<dbReference type="Gene3D" id="3.60.21.10">
    <property type="match status" value="1"/>
</dbReference>
<evidence type="ECO:0000259" key="10">
    <source>
        <dbReference type="Pfam" id="PF19272"/>
    </source>
</evidence>
<dbReference type="PANTHER" id="PTHR10340">
    <property type="entry name" value="SPHINGOMYELIN PHOSPHODIESTERASE"/>
    <property type="match status" value="1"/>
</dbReference>
<evidence type="ECO:0000256" key="7">
    <source>
        <dbReference type="ARBA" id="ARBA00023180"/>
    </source>
</evidence>
<keyword evidence="5" id="KW-0378">Hydrolase</keyword>
<dbReference type="GO" id="GO:0008081">
    <property type="term" value="F:phosphoric diester hydrolase activity"/>
    <property type="evidence" value="ECO:0007669"/>
    <property type="project" value="TreeGrafter"/>
</dbReference>
<protein>
    <recommendedName>
        <fullName evidence="10">Sphingomyelin phosphodiesterase C-terminal domain-containing protein</fullName>
    </recommendedName>
</protein>
<sequence>MRLFYWIRIFWIGRFWHITDLHWDPTYDLNNKPNKVCASSGNRPVGNAGTFGDYVCDSPWDLISSSLSAMKAISPAPDFIVWTGDDTPHVPNEQLGEEAVLGIINNLTYIIKQLFPSGFYTEELLNRTGYRMIVLNTNLYYDQNKETKGVEDPAGQFAWADHILTEAANKKEKVYIIGHVPPGFFEKKRSKPWFTAKFNQQYLKLIQKHHAVILGQFFGHHHTDSFRMIYNSDGSPVSTIFLTPGVTPWKTTLPGVADGANNPGIRLFEYDTETLLVKDMVTYYLNLTFANKAQERWEKEYRLTESFRVSDASPHSMHKVLERIANDNCYLQKYYEYNSVSYDLTECNEDCRIDHVCAAREVDFSRYEHCLEKETAVFMCGGLLPFLSALISLVLTIHV</sequence>
<reference evidence="11" key="2">
    <citation type="submission" date="2025-09" db="UniProtKB">
        <authorList>
            <consortium name="Ensembl"/>
        </authorList>
    </citation>
    <scope>IDENTIFICATION</scope>
</reference>
<keyword evidence="8" id="KW-0812">Transmembrane</keyword>
<evidence type="ECO:0000256" key="4">
    <source>
        <dbReference type="ARBA" id="ARBA00022729"/>
    </source>
</evidence>
<evidence type="ECO:0000256" key="3">
    <source>
        <dbReference type="ARBA" id="ARBA00022723"/>
    </source>
</evidence>
<dbReference type="AlphaFoldDB" id="A0A3B3ZKD0"/>
<dbReference type="Proteomes" id="UP000261520">
    <property type="component" value="Unplaced"/>
</dbReference>
<keyword evidence="6" id="KW-0862">Zinc</keyword>
<dbReference type="InterPro" id="IPR041805">
    <property type="entry name" value="ASMase/PPN1_MPP"/>
</dbReference>
<evidence type="ECO:0000256" key="8">
    <source>
        <dbReference type="SAM" id="Phobius"/>
    </source>
</evidence>
<keyword evidence="8" id="KW-1133">Transmembrane helix</keyword>
<dbReference type="InterPro" id="IPR029052">
    <property type="entry name" value="Metallo-depent_PP-like"/>
</dbReference>
<evidence type="ECO:0000256" key="2">
    <source>
        <dbReference type="ARBA" id="ARBA00008234"/>
    </source>
</evidence>
<evidence type="ECO:0000256" key="5">
    <source>
        <dbReference type="ARBA" id="ARBA00022801"/>
    </source>
</evidence>
<evidence type="ECO:0000313" key="11">
    <source>
        <dbReference type="Ensembl" id="ENSPMGP00000005005.1"/>
    </source>
</evidence>